<dbReference type="InterPro" id="IPR001752">
    <property type="entry name" value="Kinesin_motor_dom"/>
</dbReference>
<feature type="compositionally biased region" description="Acidic residues" evidence="8">
    <location>
        <begin position="692"/>
        <end position="710"/>
    </location>
</feature>
<dbReference type="PANTHER" id="PTHR37739">
    <property type="entry name" value="KINESIN-LIKE PROTEIN KIN-12D"/>
    <property type="match status" value="1"/>
</dbReference>
<keyword evidence="4" id="KW-0175">Coiled coil</keyword>
<keyword evidence="1" id="KW-0493">Microtubule</keyword>
<proteinExistence type="inferred from homology"/>
<name>A0A0G4FP36_VITBC</name>
<feature type="region of interest" description="Disordered" evidence="8">
    <location>
        <begin position="448"/>
        <end position="477"/>
    </location>
</feature>
<keyword evidence="11" id="KW-1185">Reference proteome</keyword>
<dbReference type="Pfam" id="PF00225">
    <property type="entry name" value="Kinesin"/>
    <property type="match status" value="1"/>
</dbReference>
<feature type="compositionally biased region" description="Basic and acidic residues" evidence="8">
    <location>
        <begin position="495"/>
        <end position="509"/>
    </location>
</feature>
<evidence type="ECO:0000256" key="3">
    <source>
        <dbReference type="ARBA" id="ARBA00022840"/>
    </source>
</evidence>
<feature type="region of interest" description="Disordered" evidence="8">
    <location>
        <begin position="495"/>
        <end position="526"/>
    </location>
</feature>
<feature type="compositionally biased region" description="Acidic residues" evidence="8">
    <location>
        <begin position="725"/>
        <end position="740"/>
    </location>
</feature>
<dbReference type="EMBL" id="CDMY01000466">
    <property type="protein sequence ID" value="CEM15582.1"/>
    <property type="molecule type" value="Genomic_DNA"/>
</dbReference>
<keyword evidence="3 7" id="KW-0067">ATP-binding</keyword>
<sequence length="1208" mass="136860">MRRYQPCQSQNIQVGVRVRPPLGECESSVVRVVGNAVQLSGLDKSFVFDHVFDHDCTQQEVFAAIGGPLLQAATEGYNATVFAYGQTGSGKTYTIQGPLADADNQGVLPRTLERIVDEKRRVEVEGQQQLLIKCSYCEIYQEQVYDLLVINSPALSLREDINKGVYVDCLSEEVVEELDEALTLFERGVAHRHIGETTMNRESSRSHAVFTISIQSKRAESEGVTNTRRSLFHIVDLAGCERQTQSDSTGERLREAGMINKSLSVLGNVINALSMEERGFRRRHIHYRDSKLTFLLRNSLGGNSRTVMIGTLNPTASCWSESHSTLQFAQRAKKVRNNAVINEDIFGSAEYLRQQNRKLREELQQLQNQMQHQQPSGAYERSGSHSPRQLPVSTKRLRELEESNVQLQKSLKEREATSEAEISQLHERIYDLERKADRGLKSHWMQKVKDAANAQTHSNDVRSAASPSPVRDDTERKLADYDHMMDRMRELEGALRDAEREKRSAESRAESLAQRVVQQKGDHERSVEMLHDRIAELRQQNEDVEERRQGLQLQWTKDNRTIVQLKHEIETLKNQLTTERSLKADLHFEVTRHRDRRREKLQEKKRRASLVPMSSHSCGDIDDSPPKETPPRNQPRRRMTMAAPDMPLPLSAGTSEDDASRSPPSGSPQEPQPFNRLGGGRPSRLQALEPLREEDEEDVAEEEEDDEDDRAESSAAPDEASCTEGDGEGEVDGDVGDDIESVQRLEADLRAVEDEKDALRLQLENMETELETETNRRREAESQVQEAQLEARTYREKSEMSSASLRTITEELTKTRDAANRHKQELEDIKLSMRGQEEMDELTRELTELRQKENAWEMDVDTLKGELHAARRQAAEDTTALQQRLQHAETEKADLANKNGELLRSLDDLRAANAQMTEAISTERSTSGRLGDALRAVQGRIHDFQLRSTCSQLRSDIEGSASHIKQGLASLQSALEERVVAEVGRAHRHADALATQLSQREEYVRRLECEVQEAGMAEGRLKQLEETNQKMLCELESARGQAAEAADLREELSRVKKEHEKAEAQIAKLIGQQNLAQRIKHTQDMKKEINVLKEQLLRERQERVRFMQAYGQQPDASLLNAIRRLEKERKEQEDNNLPPPPPPAAAVGMHSPLPPTSPDSTSQLMPPVPSHHHPSNPGPRRETDARTGSTRYNLRSKRSHSQAPTPKG</sequence>
<dbReference type="SUPFAM" id="SSF52540">
    <property type="entry name" value="P-loop containing nucleoside triphosphate hydrolases"/>
    <property type="match status" value="1"/>
</dbReference>
<evidence type="ECO:0000313" key="11">
    <source>
        <dbReference type="Proteomes" id="UP000041254"/>
    </source>
</evidence>
<protein>
    <recommendedName>
        <fullName evidence="9">Kinesin motor domain-containing protein</fullName>
    </recommendedName>
</protein>
<feature type="compositionally biased region" description="Low complexity" evidence="8">
    <location>
        <begin position="661"/>
        <end position="673"/>
    </location>
</feature>
<gene>
    <name evidence="10" type="ORF">Vbra_15812</name>
</gene>
<evidence type="ECO:0000256" key="1">
    <source>
        <dbReference type="ARBA" id="ARBA00022701"/>
    </source>
</evidence>
<dbReference type="OMA" id="EWKTRAS"/>
<dbReference type="InterPro" id="IPR036961">
    <property type="entry name" value="Kinesin_motor_dom_sf"/>
</dbReference>
<dbReference type="SMART" id="SM00129">
    <property type="entry name" value="KISc"/>
    <property type="match status" value="1"/>
</dbReference>
<feature type="region of interest" description="Disordered" evidence="8">
    <location>
        <begin position="365"/>
        <end position="391"/>
    </location>
</feature>
<feature type="binding site" evidence="7">
    <location>
        <begin position="85"/>
        <end position="92"/>
    </location>
    <ligand>
        <name>ATP</name>
        <dbReference type="ChEBI" id="CHEBI:30616"/>
    </ligand>
</feature>
<organism evidence="10 11">
    <name type="scientific">Vitrella brassicaformis (strain CCMP3155)</name>
    <dbReference type="NCBI Taxonomy" id="1169540"/>
    <lineage>
        <taxon>Eukaryota</taxon>
        <taxon>Sar</taxon>
        <taxon>Alveolata</taxon>
        <taxon>Colpodellida</taxon>
        <taxon>Vitrellaceae</taxon>
        <taxon>Vitrella</taxon>
    </lineage>
</organism>
<feature type="domain" description="Kinesin motor" evidence="9">
    <location>
        <begin position="11"/>
        <end position="335"/>
    </location>
</feature>
<dbReference type="VEuPathDB" id="CryptoDB:Vbra_15812"/>
<evidence type="ECO:0000256" key="6">
    <source>
        <dbReference type="ARBA" id="ARBA00034488"/>
    </source>
</evidence>
<dbReference type="GO" id="GO:0005874">
    <property type="term" value="C:microtubule"/>
    <property type="evidence" value="ECO:0007669"/>
    <property type="project" value="UniProtKB-KW"/>
</dbReference>
<keyword evidence="2 7" id="KW-0547">Nucleotide-binding</keyword>
<evidence type="ECO:0000256" key="8">
    <source>
        <dbReference type="SAM" id="MobiDB-lite"/>
    </source>
</evidence>
<dbReference type="GO" id="GO:0008017">
    <property type="term" value="F:microtubule binding"/>
    <property type="evidence" value="ECO:0007669"/>
    <property type="project" value="InterPro"/>
</dbReference>
<dbReference type="Proteomes" id="UP000041254">
    <property type="component" value="Unassembled WGS sequence"/>
</dbReference>
<dbReference type="CDD" id="cd00106">
    <property type="entry name" value="KISc"/>
    <property type="match status" value="1"/>
</dbReference>
<dbReference type="AlphaFoldDB" id="A0A0G4FP36"/>
<dbReference type="STRING" id="1169540.A0A0G4FP36"/>
<feature type="region of interest" description="Disordered" evidence="8">
    <location>
        <begin position="593"/>
        <end position="749"/>
    </location>
</feature>
<evidence type="ECO:0000256" key="4">
    <source>
        <dbReference type="ARBA" id="ARBA00023054"/>
    </source>
</evidence>
<dbReference type="OrthoDB" id="3176171at2759"/>
<dbReference type="GO" id="GO:0007018">
    <property type="term" value="P:microtubule-based movement"/>
    <property type="evidence" value="ECO:0007669"/>
    <property type="project" value="InterPro"/>
</dbReference>
<dbReference type="InterPro" id="IPR044986">
    <property type="entry name" value="KIF15/KIN-12"/>
</dbReference>
<dbReference type="PANTHER" id="PTHR37739:SF8">
    <property type="entry name" value="KINESIN-LIKE PROTEIN KIN-12D"/>
    <property type="match status" value="1"/>
</dbReference>
<dbReference type="InParanoid" id="A0A0G4FP36"/>
<keyword evidence="5 7" id="KW-0505">Motor protein</keyword>
<dbReference type="PRINTS" id="PR00380">
    <property type="entry name" value="KINESINHEAVY"/>
</dbReference>
<feature type="region of interest" description="Disordered" evidence="8">
    <location>
        <begin position="1128"/>
        <end position="1208"/>
    </location>
</feature>
<dbReference type="InterPro" id="IPR027417">
    <property type="entry name" value="P-loop_NTPase"/>
</dbReference>
<dbReference type="Gene3D" id="3.40.850.10">
    <property type="entry name" value="Kinesin motor domain"/>
    <property type="match status" value="1"/>
</dbReference>
<evidence type="ECO:0000313" key="10">
    <source>
        <dbReference type="EMBL" id="CEM15582.1"/>
    </source>
</evidence>
<dbReference type="GO" id="GO:0005524">
    <property type="term" value="F:ATP binding"/>
    <property type="evidence" value="ECO:0007669"/>
    <property type="project" value="UniProtKB-UniRule"/>
</dbReference>
<evidence type="ECO:0000256" key="2">
    <source>
        <dbReference type="ARBA" id="ARBA00022741"/>
    </source>
</evidence>
<dbReference type="GO" id="GO:0003777">
    <property type="term" value="F:microtubule motor activity"/>
    <property type="evidence" value="ECO:0007669"/>
    <property type="project" value="InterPro"/>
</dbReference>
<feature type="compositionally biased region" description="Low complexity" evidence="8">
    <location>
        <begin position="365"/>
        <end position="374"/>
    </location>
</feature>
<evidence type="ECO:0000256" key="7">
    <source>
        <dbReference type="PROSITE-ProRule" id="PRU00283"/>
    </source>
</evidence>
<comment type="similarity">
    <text evidence="6">Belongs to the TRAFAC class myosin-kinesin ATPase superfamily. Kinesin family. KIN-12 subfamily.</text>
</comment>
<feature type="region of interest" description="Disordered" evidence="8">
    <location>
        <begin position="764"/>
        <end position="802"/>
    </location>
</feature>
<reference evidence="10 11" key="1">
    <citation type="submission" date="2014-11" db="EMBL/GenBank/DDBJ databases">
        <authorList>
            <person name="Zhu J."/>
            <person name="Qi W."/>
            <person name="Song R."/>
        </authorList>
    </citation>
    <scope>NUCLEOTIDE SEQUENCE [LARGE SCALE GENOMIC DNA]</scope>
</reference>
<evidence type="ECO:0000259" key="9">
    <source>
        <dbReference type="PROSITE" id="PS50067"/>
    </source>
</evidence>
<dbReference type="PROSITE" id="PS50067">
    <property type="entry name" value="KINESIN_MOTOR_2"/>
    <property type="match status" value="1"/>
</dbReference>
<feature type="compositionally biased region" description="Basic and acidic residues" evidence="8">
    <location>
        <begin position="593"/>
        <end position="602"/>
    </location>
</feature>
<evidence type="ECO:0000256" key="5">
    <source>
        <dbReference type="ARBA" id="ARBA00023175"/>
    </source>
</evidence>
<accession>A0A0G4FP36</accession>